<name>A0A370HP27_9HYPH</name>
<dbReference type="Pfam" id="PF00583">
    <property type="entry name" value="Acetyltransf_1"/>
    <property type="match status" value="1"/>
</dbReference>
<dbReference type="OrthoDB" id="281808at2"/>
<dbReference type="InterPro" id="IPR000182">
    <property type="entry name" value="GNAT_dom"/>
</dbReference>
<protein>
    <submittedName>
        <fullName evidence="4">Putative N-acetyltransferase YhbS</fullName>
    </submittedName>
</protein>
<proteinExistence type="predicted"/>
<dbReference type="PANTHER" id="PTHR43877">
    <property type="entry name" value="AMINOALKYLPHOSPHONATE N-ACETYLTRANSFERASE-RELATED-RELATED"/>
    <property type="match status" value="1"/>
</dbReference>
<evidence type="ECO:0000256" key="2">
    <source>
        <dbReference type="ARBA" id="ARBA00023315"/>
    </source>
</evidence>
<sequence>MFHIRLANPGERAAVEAVVESAYAPYVARLGRKPGPMLEDYGALIAGRDVHVLLDESRVVGILVLIPEKHEMLLDNVAVLPASQGRGYGRALIAFAEEAARARGLHAIRLYTNEAMTENIAFYRRLGFVETHRAEEKGFRRVYMAKPLDAARS</sequence>
<dbReference type="InterPro" id="IPR050832">
    <property type="entry name" value="Bact_Acetyltransf"/>
</dbReference>
<dbReference type="GO" id="GO:0016747">
    <property type="term" value="F:acyltransferase activity, transferring groups other than amino-acyl groups"/>
    <property type="evidence" value="ECO:0007669"/>
    <property type="project" value="InterPro"/>
</dbReference>
<evidence type="ECO:0000256" key="1">
    <source>
        <dbReference type="ARBA" id="ARBA00022679"/>
    </source>
</evidence>
<comment type="caution">
    <text evidence="4">The sequence shown here is derived from an EMBL/GenBank/DDBJ whole genome shotgun (WGS) entry which is preliminary data.</text>
</comment>
<dbReference type="Gene3D" id="3.40.630.30">
    <property type="match status" value="1"/>
</dbReference>
<evidence type="ECO:0000313" key="5">
    <source>
        <dbReference type="Proteomes" id="UP000254925"/>
    </source>
</evidence>
<keyword evidence="1 4" id="KW-0808">Transferase</keyword>
<dbReference type="PROSITE" id="PS51186">
    <property type="entry name" value="GNAT"/>
    <property type="match status" value="1"/>
</dbReference>
<gene>
    <name evidence="4" type="ORF">DES45_105177</name>
</gene>
<feature type="domain" description="N-acetyltransferase" evidence="3">
    <location>
        <begin position="2"/>
        <end position="149"/>
    </location>
</feature>
<dbReference type="CDD" id="cd04301">
    <property type="entry name" value="NAT_SF"/>
    <property type="match status" value="1"/>
</dbReference>
<reference evidence="4 5" key="1">
    <citation type="submission" date="2018-07" db="EMBL/GenBank/DDBJ databases">
        <title>Genomic Encyclopedia of Type Strains, Phase IV (KMG-IV): sequencing the most valuable type-strain genomes for metagenomic binning, comparative biology and taxonomic classification.</title>
        <authorList>
            <person name="Goeker M."/>
        </authorList>
    </citation>
    <scope>NUCLEOTIDE SEQUENCE [LARGE SCALE GENOMIC DNA]</scope>
    <source>
        <strain evidence="4 5">DSM 14364</strain>
    </source>
</reference>
<dbReference type="AlphaFoldDB" id="A0A370HP27"/>
<keyword evidence="5" id="KW-1185">Reference proteome</keyword>
<dbReference type="RefSeq" id="WP_114770907.1">
    <property type="nucleotide sequence ID" value="NZ_QQBB01000005.1"/>
</dbReference>
<dbReference type="EMBL" id="QQBB01000005">
    <property type="protein sequence ID" value="RDI58654.1"/>
    <property type="molecule type" value="Genomic_DNA"/>
</dbReference>
<dbReference type="InterPro" id="IPR016181">
    <property type="entry name" value="Acyl_CoA_acyltransferase"/>
</dbReference>
<evidence type="ECO:0000259" key="3">
    <source>
        <dbReference type="PROSITE" id="PS51186"/>
    </source>
</evidence>
<keyword evidence="2" id="KW-0012">Acyltransferase</keyword>
<accession>A0A370HP27</accession>
<organism evidence="4 5">
    <name type="scientific">Microvirga subterranea</name>
    <dbReference type="NCBI Taxonomy" id="186651"/>
    <lineage>
        <taxon>Bacteria</taxon>
        <taxon>Pseudomonadati</taxon>
        <taxon>Pseudomonadota</taxon>
        <taxon>Alphaproteobacteria</taxon>
        <taxon>Hyphomicrobiales</taxon>
        <taxon>Methylobacteriaceae</taxon>
        <taxon>Microvirga</taxon>
    </lineage>
</organism>
<evidence type="ECO:0000313" key="4">
    <source>
        <dbReference type="EMBL" id="RDI58654.1"/>
    </source>
</evidence>
<dbReference type="PANTHER" id="PTHR43877:SF2">
    <property type="entry name" value="AMINOALKYLPHOSPHONATE N-ACETYLTRANSFERASE-RELATED"/>
    <property type="match status" value="1"/>
</dbReference>
<dbReference type="Proteomes" id="UP000254925">
    <property type="component" value="Unassembled WGS sequence"/>
</dbReference>
<dbReference type="SUPFAM" id="SSF55729">
    <property type="entry name" value="Acyl-CoA N-acyltransferases (Nat)"/>
    <property type="match status" value="1"/>
</dbReference>